<name>A0ABD5Z794_9EURY</name>
<feature type="domain" description="VOC" evidence="3">
    <location>
        <begin position="196"/>
        <end position="316"/>
    </location>
</feature>
<dbReference type="PROSITE" id="PS51819">
    <property type="entry name" value="VOC"/>
    <property type="match status" value="2"/>
</dbReference>
<protein>
    <submittedName>
        <fullName evidence="4">VOC family protein</fullName>
    </submittedName>
</protein>
<gene>
    <name evidence="4" type="ORF">ACFQJ9_15995</name>
</gene>
<dbReference type="InterPro" id="IPR029068">
    <property type="entry name" value="Glyas_Bleomycin-R_OHBP_Dase"/>
</dbReference>
<evidence type="ECO:0000256" key="1">
    <source>
        <dbReference type="ARBA" id="ARBA00022723"/>
    </source>
</evidence>
<proteinExistence type="predicted"/>
<evidence type="ECO:0000313" key="5">
    <source>
        <dbReference type="Proteomes" id="UP001596447"/>
    </source>
</evidence>
<dbReference type="Gene3D" id="3.10.180.10">
    <property type="entry name" value="2,3-Dihydroxybiphenyl 1,2-Dioxygenase, domain 1"/>
    <property type="match status" value="2"/>
</dbReference>
<feature type="region of interest" description="Disordered" evidence="2">
    <location>
        <begin position="156"/>
        <end position="177"/>
    </location>
</feature>
<dbReference type="InterPro" id="IPR004360">
    <property type="entry name" value="Glyas_Fos-R_dOase_dom"/>
</dbReference>
<dbReference type="CDD" id="cd16359">
    <property type="entry name" value="VOC_BsCatE_like_C"/>
    <property type="match status" value="1"/>
</dbReference>
<evidence type="ECO:0000256" key="2">
    <source>
        <dbReference type="SAM" id="MobiDB-lite"/>
    </source>
</evidence>
<accession>A0ABD5Z794</accession>
<dbReference type="RefSeq" id="WP_279527653.1">
    <property type="nucleotide sequence ID" value="NZ_CP122312.1"/>
</dbReference>
<feature type="domain" description="VOC" evidence="3">
    <location>
        <begin position="19"/>
        <end position="151"/>
    </location>
</feature>
<evidence type="ECO:0000313" key="4">
    <source>
        <dbReference type="EMBL" id="MFC7200890.1"/>
    </source>
</evidence>
<dbReference type="Proteomes" id="UP001596447">
    <property type="component" value="Unassembled WGS sequence"/>
</dbReference>
<keyword evidence="5" id="KW-1185">Reference proteome</keyword>
<organism evidence="4 5">
    <name type="scientific">Halospeciosus flavus</name>
    <dbReference type="NCBI Taxonomy" id="3032283"/>
    <lineage>
        <taxon>Archaea</taxon>
        <taxon>Methanobacteriati</taxon>
        <taxon>Methanobacteriota</taxon>
        <taxon>Stenosarchaea group</taxon>
        <taxon>Halobacteria</taxon>
        <taxon>Halobacteriales</taxon>
        <taxon>Halobacteriaceae</taxon>
        <taxon>Halospeciosus</taxon>
    </lineage>
</organism>
<reference evidence="4 5" key="1">
    <citation type="journal article" date="2019" name="Int. J. Syst. Evol. Microbiol.">
        <title>The Global Catalogue of Microorganisms (GCM) 10K type strain sequencing project: providing services to taxonomists for standard genome sequencing and annotation.</title>
        <authorList>
            <consortium name="The Broad Institute Genomics Platform"/>
            <consortium name="The Broad Institute Genome Sequencing Center for Infectious Disease"/>
            <person name="Wu L."/>
            <person name="Ma J."/>
        </authorList>
    </citation>
    <scope>NUCLEOTIDE SEQUENCE [LARGE SCALE GENOMIC DNA]</scope>
    <source>
        <strain evidence="4 5">XZGYJ-43</strain>
    </source>
</reference>
<dbReference type="PANTHER" id="PTHR43279">
    <property type="entry name" value="CATECHOL-2,3-DIOXYGENASE"/>
    <property type="match status" value="1"/>
</dbReference>
<dbReference type="InterPro" id="IPR037523">
    <property type="entry name" value="VOC_core"/>
</dbReference>
<dbReference type="PROSITE" id="PS00934">
    <property type="entry name" value="GLYOXALASE_I_1"/>
    <property type="match status" value="1"/>
</dbReference>
<dbReference type="SUPFAM" id="SSF54593">
    <property type="entry name" value="Glyoxalase/Bleomycin resistance protein/Dihydroxybiphenyl dioxygenase"/>
    <property type="match status" value="2"/>
</dbReference>
<dbReference type="AlphaFoldDB" id="A0ABD5Z794"/>
<evidence type="ECO:0000259" key="3">
    <source>
        <dbReference type="PROSITE" id="PS51819"/>
    </source>
</evidence>
<sequence length="316" mass="34486">MVPTNDESNDSFALSDRARIGRVALRVAALDDVLPFYRDVVGLSPLGQGTDSRSTRATRGDTVDLGVERGDETADETLLVLRETPDVPARGPAEAGLFHLAIRVPDRAALGAVLRRAREHDVAPTGASDHLVSEALYFRDPAGNGVEVYRDRPREAWPRTDDGRVEMDTRPLDLDDLRRTAEGGESADETLPGGTDVGHVHLEVTDLDRAESFYGDALGLRVRDRFGDAACFLAAGDYHHHVGLNTWNGRSEPSGEHLGLDWFEFVLPDAETLGTVRDRLRDGGYSVESVGDAVETVDPDQIRVRLTVADTPPRDD</sequence>
<dbReference type="PANTHER" id="PTHR43279:SF1">
    <property type="entry name" value="CATECHOL-2,3-DIOXYGENASE"/>
    <property type="match status" value="1"/>
</dbReference>
<dbReference type="Pfam" id="PF00903">
    <property type="entry name" value="Glyoxalase"/>
    <property type="match status" value="2"/>
</dbReference>
<keyword evidence="1" id="KW-0479">Metal-binding</keyword>
<dbReference type="GO" id="GO:0046872">
    <property type="term" value="F:metal ion binding"/>
    <property type="evidence" value="ECO:0007669"/>
    <property type="project" value="UniProtKB-KW"/>
</dbReference>
<comment type="caution">
    <text evidence="4">The sequence shown here is derived from an EMBL/GenBank/DDBJ whole genome shotgun (WGS) entry which is preliminary data.</text>
</comment>
<dbReference type="InterPro" id="IPR018146">
    <property type="entry name" value="Glyoxalase_1_CS"/>
</dbReference>
<dbReference type="EMBL" id="JBHTAR010000011">
    <property type="protein sequence ID" value="MFC7200890.1"/>
    <property type="molecule type" value="Genomic_DNA"/>
</dbReference>